<dbReference type="RefSeq" id="WP_000211248.1">
    <property type="nucleotide sequence ID" value="NZ_NLPX01000180.1"/>
</dbReference>
<evidence type="ECO:0000313" key="2">
    <source>
        <dbReference type="Proteomes" id="UP000530628"/>
    </source>
</evidence>
<dbReference type="Proteomes" id="UP000530628">
    <property type="component" value="Unassembled WGS sequence"/>
</dbReference>
<dbReference type="EMBL" id="AASWOY010000046">
    <property type="protein sequence ID" value="EFH6650550.1"/>
    <property type="molecule type" value="Genomic_DNA"/>
</dbReference>
<proteinExistence type="predicted"/>
<name>A0A8S7U5V4_ECOLX</name>
<reference evidence="1 2" key="1">
    <citation type="submission" date="2019-11" db="EMBL/GenBank/DDBJ databases">
        <authorList>
            <consortium name="GenomeTrakr network: Whole genome sequencing for foodborne pathogen traceback"/>
        </authorList>
    </citation>
    <scope>NUCLEOTIDE SEQUENCE [LARGE SCALE GENOMIC DNA]</scope>
    <source>
        <strain evidence="1 2">PSU-2072</strain>
    </source>
</reference>
<sequence>MTTPTRRISFYLKPAAVKNEGEACAWLDSLTPEARKSGQRVAFLAGLALLKMNPAEAYRLAAWADDEALPVTQVREEKTKAQAAPEAQPTSQMAANIRALFPE</sequence>
<evidence type="ECO:0000313" key="1">
    <source>
        <dbReference type="EMBL" id="EFH6650550.1"/>
    </source>
</evidence>
<dbReference type="AlphaFoldDB" id="A0A8S7U5V4"/>
<accession>A0A8S7U5V4</accession>
<comment type="caution">
    <text evidence="1">The sequence shown here is derived from an EMBL/GenBank/DDBJ whole genome shotgun (WGS) entry which is preliminary data.</text>
</comment>
<gene>
    <name evidence="1" type="ORF">GNW61_17635</name>
</gene>
<protein>
    <submittedName>
        <fullName evidence="1">Chromosome partitioning protein</fullName>
    </submittedName>
</protein>
<dbReference type="Pfam" id="PF10784">
    <property type="entry name" value="Plasmid_stab_B"/>
    <property type="match status" value="1"/>
</dbReference>
<organism evidence="1 2">
    <name type="scientific">Escherichia coli</name>
    <dbReference type="NCBI Taxonomy" id="562"/>
    <lineage>
        <taxon>Bacteria</taxon>
        <taxon>Pseudomonadati</taxon>
        <taxon>Pseudomonadota</taxon>
        <taxon>Gammaproteobacteria</taxon>
        <taxon>Enterobacterales</taxon>
        <taxon>Enterobacteriaceae</taxon>
        <taxon>Escherichia</taxon>
    </lineage>
</organism>
<dbReference type="InterPro" id="IPR019720">
    <property type="entry name" value="Plasmid_stability_protein_StbB"/>
</dbReference>